<dbReference type="Proteomes" id="UP000683511">
    <property type="component" value="Chromosome"/>
</dbReference>
<sequence length="39" mass="4598">MFVWTWWNFPHTEITSRFSPSANTSKIYPGYGCVFLGLR</sequence>
<accession>A0A975TDF8</accession>
<protein>
    <submittedName>
        <fullName evidence="1">Uncharacterized protein</fullName>
    </submittedName>
</protein>
<evidence type="ECO:0000313" key="1">
    <source>
        <dbReference type="EMBL" id="QXE25916.1"/>
    </source>
</evidence>
<reference evidence="1" key="1">
    <citation type="submission" date="2017-04" db="EMBL/GenBank/DDBJ databases">
        <title>Genome deletions in a multicellular cyanobacterial endosymbiont for morphological adaptation in marine diatoms.</title>
        <authorList>
            <person name="Wang Y."/>
            <person name="Gao H."/>
            <person name="Li R."/>
            <person name="Xu X."/>
        </authorList>
    </citation>
    <scope>NUCLEOTIDE SEQUENCE</scope>
    <source>
        <strain evidence="1">FACHB 800</strain>
    </source>
</reference>
<keyword evidence="2" id="KW-1185">Reference proteome</keyword>
<organism evidence="1 2">
    <name type="scientific">Richelia sinica FACHB-800</name>
    <dbReference type="NCBI Taxonomy" id="1357546"/>
    <lineage>
        <taxon>Bacteria</taxon>
        <taxon>Bacillati</taxon>
        <taxon>Cyanobacteriota</taxon>
        <taxon>Cyanophyceae</taxon>
        <taxon>Nostocales</taxon>
        <taxon>Nostocaceae</taxon>
        <taxon>Richelia</taxon>
    </lineage>
</organism>
<evidence type="ECO:0000313" key="2">
    <source>
        <dbReference type="Proteomes" id="UP000683511"/>
    </source>
</evidence>
<name>A0A975TDF8_9NOST</name>
<dbReference type="AlphaFoldDB" id="A0A975TDF8"/>
<dbReference type="KEGG" id="rsin:B6N60_04637"/>
<dbReference type="EMBL" id="CP021056">
    <property type="protein sequence ID" value="QXE25916.1"/>
    <property type="molecule type" value="Genomic_DNA"/>
</dbReference>
<proteinExistence type="predicted"/>
<gene>
    <name evidence="1" type="ORF">B6N60_04637</name>
</gene>